<gene>
    <name evidence="5" type="ORF">JZO67_004224</name>
</gene>
<organism evidence="5 6">
    <name type="scientific">Candidatus Enterococcus ferrettii</name>
    <dbReference type="NCBI Taxonomy" id="2815324"/>
    <lineage>
        <taxon>Bacteria</taxon>
        <taxon>Bacillati</taxon>
        <taxon>Bacillota</taxon>
        <taxon>Bacilli</taxon>
        <taxon>Lactobacillales</taxon>
        <taxon>Enterococcaceae</taxon>
        <taxon>Enterococcus</taxon>
    </lineage>
</organism>
<evidence type="ECO:0000313" key="5">
    <source>
        <dbReference type="EMBL" id="MEO1772242.1"/>
    </source>
</evidence>
<keyword evidence="3" id="KW-0804">Transcription</keyword>
<dbReference type="InterPro" id="IPR002577">
    <property type="entry name" value="HTH_HxlR"/>
</dbReference>
<dbReference type="SUPFAM" id="SSF46785">
    <property type="entry name" value="Winged helix' DNA-binding domain"/>
    <property type="match status" value="1"/>
</dbReference>
<dbReference type="RefSeq" id="WP_207701858.1">
    <property type="nucleotide sequence ID" value="NZ_JAFREL020000004.1"/>
</dbReference>
<evidence type="ECO:0000313" key="6">
    <source>
        <dbReference type="Proteomes" id="UP000664357"/>
    </source>
</evidence>
<keyword evidence="1" id="KW-0805">Transcription regulation</keyword>
<accession>A0ABV0EWT1</accession>
<keyword evidence="6" id="KW-1185">Reference proteome</keyword>
<dbReference type="PANTHER" id="PTHR33204">
    <property type="entry name" value="TRANSCRIPTIONAL REGULATOR, MARR FAMILY"/>
    <property type="match status" value="1"/>
</dbReference>
<evidence type="ECO:0000256" key="1">
    <source>
        <dbReference type="ARBA" id="ARBA00023015"/>
    </source>
</evidence>
<evidence type="ECO:0000256" key="3">
    <source>
        <dbReference type="ARBA" id="ARBA00023163"/>
    </source>
</evidence>
<keyword evidence="2" id="KW-0238">DNA-binding</keyword>
<sequence>MSFSEEKVRVLNSSSYAISLINGKWKIRIICLLSDGEALRYSELKKSLPYISDRSLSKVLKEMCADNLLERKQFEYIPPVVQYKISKAGIKIIPILYQLGEWTNELDDKAWRRVGEDSVCDQQ</sequence>
<dbReference type="EMBL" id="JAFREL020000004">
    <property type="protein sequence ID" value="MEO1772242.1"/>
    <property type="molecule type" value="Genomic_DNA"/>
</dbReference>
<protein>
    <recommendedName>
        <fullName evidence="4">HTH hxlR-type domain-containing protein</fullName>
    </recommendedName>
</protein>
<dbReference type="PROSITE" id="PS51118">
    <property type="entry name" value="HTH_HXLR"/>
    <property type="match status" value="1"/>
</dbReference>
<dbReference type="InterPro" id="IPR036388">
    <property type="entry name" value="WH-like_DNA-bd_sf"/>
</dbReference>
<dbReference type="Pfam" id="PF01638">
    <property type="entry name" value="HxlR"/>
    <property type="match status" value="1"/>
</dbReference>
<dbReference type="Proteomes" id="UP000664357">
    <property type="component" value="Unassembled WGS sequence"/>
</dbReference>
<dbReference type="PANTHER" id="PTHR33204:SF29">
    <property type="entry name" value="TRANSCRIPTIONAL REGULATOR"/>
    <property type="match status" value="1"/>
</dbReference>
<comment type="caution">
    <text evidence="5">The sequence shown here is derived from an EMBL/GenBank/DDBJ whole genome shotgun (WGS) entry which is preliminary data.</text>
</comment>
<evidence type="ECO:0000259" key="4">
    <source>
        <dbReference type="PROSITE" id="PS51118"/>
    </source>
</evidence>
<evidence type="ECO:0000256" key="2">
    <source>
        <dbReference type="ARBA" id="ARBA00023125"/>
    </source>
</evidence>
<dbReference type="Gene3D" id="1.10.10.10">
    <property type="entry name" value="Winged helix-like DNA-binding domain superfamily/Winged helix DNA-binding domain"/>
    <property type="match status" value="1"/>
</dbReference>
<feature type="domain" description="HTH hxlR-type" evidence="4">
    <location>
        <begin position="12"/>
        <end position="111"/>
    </location>
</feature>
<name>A0ABV0EWT1_9ENTE</name>
<reference evidence="5 6" key="1">
    <citation type="submission" date="2024-02" db="EMBL/GenBank/DDBJ databases">
        <title>The Genome Sequence of Enterococcus sp. DIV0159.</title>
        <authorList>
            <person name="Earl A."/>
            <person name="Manson A."/>
            <person name="Gilmore M."/>
            <person name="Sanders J."/>
            <person name="Shea T."/>
            <person name="Howe W."/>
            <person name="Livny J."/>
            <person name="Cuomo C."/>
            <person name="Neafsey D."/>
            <person name="Birren B."/>
        </authorList>
    </citation>
    <scope>NUCLEOTIDE SEQUENCE [LARGE SCALE GENOMIC DNA]</scope>
    <source>
        <strain evidence="5 6">665A</strain>
    </source>
</reference>
<proteinExistence type="predicted"/>
<dbReference type="InterPro" id="IPR036390">
    <property type="entry name" value="WH_DNA-bd_sf"/>
</dbReference>